<reference evidence="1 2" key="1">
    <citation type="submission" date="2012-11" db="EMBL/GenBank/DDBJ databases">
        <title>Whole genome sequence of Gluconacetobacter europaeus NBRC3261.</title>
        <authorList>
            <person name="Azuma Y."/>
            <person name="Higashiura N."/>
            <person name="Hirakawa H."/>
            <person name="Matsushita K."/>
        </authorList>
    </citation>
    <scope>NUCLEOTIDE SEQUENCE [LARGE SCALE GENOMIC DNA]</scope>
    <source>
        <strain evidence="1 2">NBRC 3261</strain>
    </source>
</reference>
<dbReference type="RefSeq" id="WP_048851719.1">
    <property type="nucleotide sequence ID" value="NZ_BANI01000127.1"/>
</dbReference>
<proteinExistence type="predicted"/>
<dbReference type="EMBL" id="BANI01000127">
    <property type="protein sequence ID" value="GAN97151.1"/>
    <property type="molecule type" value="Genomic_DNA"/>
</dbReference>
<accession>A0A0D6Q2Z2</accession>
<name>A0A0D6Q2Z2_KOMEU</name>
<evidence type="ECO:0000313" key="2">
    <source>
        <dbReference type="Proteomes" id="UP000032675"/>
    </source>
</evidence>
<dbReference type="Proteomes" id="UP000032675">
    <property type="component" value="Unassembled WGS sequence"/>
</dbReference>
<protein>
    <submittedName>
        <fullName evidence="1">Uncharacterized protein</fullName>
    </submittedName>
</protein>
<gene>
    <name evidence="1" type="ORF">Geu3261_0144_023</name>
</gene>
<sequence length="88" mass="10171">MNDPWNDTALIELAEMEVRELLVSGVSYACRDVAIQFRPGRYEMFHPSETCPTGRIFLEMRSRREQTGEWVAAAVQNHMRDLRAVARS</sequence>
<comment type="caution">
    <text evidence="1">The sequence shown here is derived from an EMBL/GenBank/DDBJ whole genome shotgun (WGS) entry which is preliminary data.</text>
</comment>
<dbReference type="AlphaFoldDB" id="A0A0D6Q2Z2"/>
<evidence type="ECO:0000313" key="1">
    <source>
        <dbReference type="EMBL" id="GAN97151.1"/>
    </source>
</evidence>
<organism evidence="1 2">
    <name type="scientific">Komagataeibacter europaeus NBRC 3261</name>
    <dbReference type="NCBI Taxonomy" id="1234669"/>
    <lineage>
        <taxon>Bacteria</taxon>
        <taxon>Pseudomonadati</taxon>
        <taxon>Pseudomonadota</taxon>
        <taxon>Alphaproteobacteria</taxon>
        <taxon>Acetobacterales</taxon>
        <taxon>Acetobacteraceae</taxon>
        <taxon>Komagataeibacter</taxon>
    </lineage>
</organism>